<dbReference type="PANTHER" id="PTHR23501">
    <property type="entry name" value="MAJOR FACILITATOR SUPERFAMILY"/>
    <property type="match status" value="1"/>
</dbReference>
<dbReference type="Gene3D" id="1.20.1250.20">
    <property type="entry name" value="MFS general substrate transporter like domains"/>
    <property type="match status" value="1"/>
</dbReference>
<evidence type="ECO:0000259" key="6">
    <source>
        <dbReference type="PROSITE" id="PS50850"/>
    </source>
</evidence>
<feature type="transmembrane region" description="Helical" evidence="5">
    <location>
        <begin position="295"/>
        <end position="317"/>
    </location>
</feature>
<keyword evidence="2 5" id="KW-0812">Transmembrane</keyword>
<dbReference type="EMBL" id="JANBUO010001394">
    <property type="protein sequence ID" value="KAJ2798453.1"/>
    <property type="molecule type" value="Genomic_DNA"/>
</dbReference>
<keyword evidence="8" id="KW-1185">Reference proteome</keyword>
<dbReference type="Proteomes" id="UP001140094">
    <property type="component" value="Unassembled WGS sequence"/>
</dbReference>
<dbReference type="PRINTS" id="PR01036">
    <property type="entry name" value="TCRTETB"/>
</dbReference>
<evidence type="ECO:0000256" key="5">
    <source>
        <dbReference type="SAM" id="Phobius"/>
    </source>
</evidence>
<dbReference type="InterPro" id="IPR036259">
    <property type="entry name" value="MFS_trans_sf"/>
</dbReference>
<comment type="subcellular location">
    <subcellularLocation>
        <location evidence="1">Membrane</location>
        <topology evidence="1">Multi-pass membrane protein</topology>
    </subcellularLocation>
</comment>
<evidence type="ECO:0000256" key="3">
    <source>
        <dbReference type="ARBA" id="ARBA00022989"/>
    </source>
</evidence>
<proteinExistence type="predicted"/>
<feature type="transmembrane region" description="Helical" evidence="5">
    <location>
        <begin position="545"/>
        <end position="563"/>
    </location>
</feature>
<organism evidence="7 8">
    <name type="scientific">Coemansia guatemalensis</name>
    <dbReference type="NCBI Taxonomy" id="2761395"/>
    <lineage>
        <taxon>Eukaryota</taxon>
        <taxon>Fungi</taxon>
        <taxon>Fungi incertae sedis</taxon>
        <taxon>Zoopagomycota</taxon>
        <taxon>Kickxellomycotina</taxon>
        <taxon>Kickxellomycetes</taxon>
        <taxon>Kickxellales</taxon>
        <taxon>Kickxellaceae</taxon>
        <taxon>Coemansia</taxon>
    </lineage>
</organism>
<feature type="transmembrane region" description="Helical" evidence="5">
    <location>
        <begin position="113"/>
        <end position="131"/>
    </location>
</feature>
<dbReference type="GO" id="GO:0022857">
    <property type="term" value="F:transmembrane transporter activity"/>
    <property type="evidence" value="ECO:0007669"/>
    <property type="project" value="InterPro"/>
</dbReference>
<gene>
    <name evidence="7" type="ORF">H4R20_004816</name>
</gene>
<dbReference type="AlphaFoldDB" id="A0A9W8HSM4"/>
<feature type="transmembrane region" description="Helical" evidence="5">
    <location>
        <begin position="77"/>
        <end position="101"/>
    </location>
</feature>
<feature type="transmembrane region" description="Helical" evidence="5">
    <location>
        <begin position="269"/>
        <end position="289"/>
    </location>
</feature>
<dbReference type="GO" id="GO:0005886">
    <property type="term" value="C:plasma membrane"/>
    <property type="evidence" value="ECO:0007669"/>
    <property type="project" value="TreeGrafter"/>
</dbReference>
<dbReference type="PANTHER" id="PTHR23501:SF102">
    <property type="entry name" value="DRUG TRANSPORTER, PUTATIVE (AFU_ORTHOLOGUE AFUA_3G08530)-RELATED"/>
    <property type="match status" value="1"/>
</dbReference>
<feature type="transmembrane region" description="Helical" evidence="5">
    <location>
        <begin position="403"/>
        <end position="422"/>
    </location>
</feature>
<evidence type="ECO:0000256" key="1">
    <source>
        <dbReference type="ARBA" id="ARBA00004141"/>
    </source>
</evidence>
<feature type="transmembrane region" description="Helical" evidence="5">
    <location>
        <begin position="201"/>
        <end position="219"/>
    </location>
</feature>
<feature type="transmembrane region" description="Helical" evidence="5">
    <location>
        <begin position="143"/>
        <end position="162"/>
    </location>
</feature>
<feature type="transmembrane region" description="Helical" evidence="5">
    <location>
        <begin position="468"/>
        <end position="488"/>
    </location>
</feature>
<evidence type="ECO:0000313" key="8">
    <source>
        <dbReference type="Proteomes" id="UP001140094"/>
    </source>
</evidence>
<feature type="transmembrane region" description="Helical" evidence="5">
    <location>
        <begin position="377"/>
        <end position="396"/>
    </location>
</feature>
<evidence type="ECO:0000313" key="7">
    <source>
        <dbReference type="EMBL" id="KAJ2798453.1"/>
    </source>
</evidence>
<keyword evidence="4 5" id="KW-0472">Membrane</keyword>
<dbReference type="InterPro" id="IPR020846">
    <property type="entry name" value="MFS_dom"/>
</dbReference>
<sequence>MSSKNSIKSGESVLDETCKTKTTAATATATVVGDDRALEEGAQKGEIQEAVPELAHSLSSSSQSFTKATISRTRLNVIVIGLCLLYFISALDMTILSTVYVDISSEYRDLQNGIWIIVSYLLATTAVQPLFGKFSDILGRFEAVAAATLVFCVGSVICASAKSMGMLVAGRAIQGIGGGGLISMVSVILSDVTSERDRGKYTGALAASWGAASAVGPVMGGAIVENASWRIIFWINLPVCVPTIIVMFFALKIPRPQGTVREKFRRMDLLGSLVFQGFIIPIIIAFSWGGQGHKWISGQVLGTIFASLAVGVAFLVVEWKVAIEPIMPLRLFKIRNVTASTIGHFCMGACVYSPIYFVPLWELAVKHSSETNAGLHILPIMVAMVVSATFSGIITTRFGKYRILIWLSGIFIAVGNSLLLLYKPDTGNGERIGYLAITGLGLGFGVQSLIIAAQCAVSGLDMAATTSLVLFMRTLGGIFSLSIHSSVFNNSIRDEARTLASTFPNYASLINESLNDQSVIGKGNTLPTEVLVGITNMFHNALHKVFIGLVPFSALMVLSTLLFKHVDLHSKRRKTIK</sequence>
<reference evidence="7" key="1">
    <citation type="submission" date="2022-07" db="EMBL/GenBank/DDBJ databases">
        <title>Phylogenomic reconstructions and comparative analyses of Kickxellomycotina fungi.</title>
        <authorList>
            <person name="Reynolds N.K."/>
            <person name="Stajich J.E."/>
            <person name="Barry K."/>
            <person name="Grigoriev I.V."/>
            <person name="Crous P."/>
            <person name="Smith M.E."/>
        </authorList>
    </citation>
    <scope>NUCLEOTIDE SEQUENCE</scope>
    <source>
        <strain evidence="7">NRRL 1565</strain>
    </source>
</reference>
<dbReference type="Pfam" id="PF07690">
    <property type="entry name" value="MFS_1"/>
    <property type="match status" value="1"/>
</dbReference>
<feature type="transmembrane region" description="Helical" evidence="5">
    <location>
        <begin position="337"/>
        <end position="357"/>
    </location>
</feature>
<dbReference type="OrthoDB" id="2351791at2759"/>
<dbReference type="InterPro" id="IPR011701">
    <property type="entry name" value="MFS"/>
</dbReference>
<comment type="caution">
    <text evidence="7">The sequence shown here is derived from an EMBL/GenBank/DDBJ whole genome shotgun (WGS) entry which is preliminary data.</text>
</comment>
<feature type="domain" description="Major facilitator superfamily (MFS) profile" evidence="6">
    <location>
        <begin position="78"/>
        <end position="571"/>
    </location>
</feature>
<feature type="transmembrane region" description="Helical" evidence="5">
    <location>
        <begin position="434"/>
        <end position="456"/>
    </location>
</feature>
<dbReference type="Gene3D" id="1.20.1720.10">
    <property type="entry name" value="Multidrug resistance protein D"/>
    <property type="match status" value="1"/>
</dbReference>
<dbReference type="PROSITE" id="PS50850">
    <property type="entry name" value="MFS"/>
    <property type="match status" value="1"/>
</dbReference>
<protein>
    <recommendedName>
        <fullName evidence="6">Major facilitator superfamily (MFS) profile domain-containing protein</fullName>
    </recommendedName>
</protein>
<evidence type="ECO:0000256" key="2">
    <source>
        <dbReference type="ARBA" id="ARBA00022692"/>
    </source>
</evidence>
<name>A0A9W8HSM4_9FUNG</name>
<feature type="transmembrane region" description="Helical" evidence="5">
    <location>
        <begin position="168"/>
        <end position="189"/>
    </location>
</feature>
<feature type="transmembrane region" description="Helical" evidence="5">
    <location>
        <begin position="231"/>
        <end position="249"/>
    </location>
</feature>
<accession>A0A9W8HSM4</accession>
<dbReference type="SUPFAM" id="SSF103473">
    <property type="entry name" value="MFS general substrate transporter"/>
    <property type="match status" value="1"/>
</dbReference>
<evidence type="ECO:0000256" key="4">
    <source>
        <dbReference type="ARBA" id="ARBA00023136"/>
    </source>
</evidence>
<keyword evidence="3 5" id="KW-1133">Transmembrane helix</keyword>